<comment type="similarity">
    <text evidence="1">Belongs to the TmoD/XamoD family.</text>
</comment>
<dbReference type="SUPFAM" id="SSF56029">
    <property type="entry name" value="Monooxygenase (hydroxylase) regulatory protein"/>
    <property type="match status" value="1"/>
</dbReference>
<reference evidence="2 3" key="1">
    <citation type="submission" date="2020-08" db="EMBL/GenBank/DDBJ databases">
        <title>Genome sequence of Diaphorobacter ruginosibacter DSM 27467T.</title>
        <authorList>
            <person name="Hyun D.-W."/>
            <person name="Bae J.-W."/>
        </authorList>
    </citation>
    <scope>NUCLEOTIDE SEQUENCE [LARGE SCALE GENOMIC DNA]</scope>
    <source>
        <strain evidence="2 3">DSM 27467</strain>
    </source>
</reference>
<dbReference type="RefSeq" id="WP_187600374.1">
    <property type="nucleotide sequence ID" value="NZ_CP060714.1"/>
</dbReference>
<dbReference type="InterPro" id="IPR003454">
    <property type="entry name" value="MOase_MmoB_DmpM"/>
</dbReference>
<accession>A0A7G9RUT6</accession>
<dbReference type="InterPro" id="IPR036889">
    <property type="entry name" value="mOase_MmoB_DmpM_sf"/>
</dbReference>
<sequence length="100" mass="11076">MQADHTGTEATRSKVFIAFQDNEESRAVIEAVLADNTEATAAYAPGLVKIDCPGRLVIRRESIEEITGQPYNLQQIQINLVTLSGHVNEDDDEFSLSWGR</sequence>
<evidence type="ECO:0000256" key="1">
    <source>
        <dbReference type="ARBA" id="ARBA00006313"/>
    </source>
</evidence>
<dbReference type="Gene3D" id="3.90.56.10">
    <property type="entry name" value="Monooxygenase component MmoB/DmpM"/>
    <property type="match status" value="1"/>
</dbReference>
<dbReference type="EMBL" id="CP060714">
    <property type="protein sequence ID" value="QNN59361.1"/>
    <property type="molecule type" value="Genomic_DNA"/>
</dbReference>
<evidence type="ECO:0000313" key="3">
    <source>
        <dbReference type="Proteomes" id="UP000515811"/>
    </source>
</evidence>
<dbReference type="GO" id="GO:0004497">
    <property type="term" value="F:monooxygenase activity"/>
    <property type="evidence" value="ECO:0007669"/>
    <property type="project" value="InterPro"/>
</dbReference>
<dbReference type="Proteomes" id="UP000515811">
    <property type="component" value="Chromosome"/>
</dbReference>
<dbReference type="KEGG" id="drg:H9K76_11595"/>
<evidence type="ECO:0000313" key="2">
    <source>
        <dbReference type="EMBL" id="QNN59361.1"/>
    </source>
</evidence>
<keyword evidence="3" id="KW-1185">Reference proteome</keyword>
<protein>
    <submittedName>
        <fullName evidence="2">MmoB/DmpM family protein</fullName>
    </submittedName>
</protein>
<dbReference type="AlphaFoldDB" id="A0A7G9RUT6"/>
<dbReference type="Pfam" id="PF02406">
    <property type="entry name" value="MmoB_DmpM"/>
    <property type="match status" value="1"/>
</dbReference>
<proteinExistence type="inferred from homology"/>
<organism evidence="2 3">
    <name type="scientific">Diaphorobacter ruginosibacter</name>
    <dbReference type="NCBI Taxonomy" id="1715720"/>
    <lineage>
        <taxon>Bacteria</taxon>
        <taxon>Pseudomonadati</taxon>
        <taxon>Pseudomonadota</taxon>
        <taxon>Betaproteobacteria</taxon>
        <taxon>Burkholderiales</taxon>
        <taxon>Comamonadaceae</taxon>
        <taxon>Diaphorobacter</taxon>
    </lineage>
</organism>
<name>A0A7G9RUT6_9BURK</name>
<gene>
    <name evidence="2" type="ORF">H9K76_11595</name>
</gene>